<dbReference type="Pfam" id="PF12017">
    <property type="entry name" value="Tnp_P_element"/>
    <property type="match status" value="1"/>
</dbReference>
<protein>
    <submittedName>
        <fullName evidence="5">Uncharacterized protein LOC127750504</fullName>
    </submittedName>
</protein>
<proteinExistence type="predicted"/>
<accession>A0A9C6X350</accession>
<gene>
    <name evidence="5" type="primary">LOC127750504</name>
</gene>
<dbReference type="InterPro" id="IPR048366">
    <property type="entry name" value="TNP-like_GBD"/>
</dbReference>
<dbReference type="InterPro" id="IPR048365">
    <property type="entry name" value="TNP-like_RNaseH_N"/>
</dbReference>
<evidence type="ECO:0000259" key="3">
    <source>
        <dbReference type="Pfam" id="PF21788"/>
    </source>
</evidence>
<sequence length="464" mass="52514">MEESALLGIQVSQAARDLMEWERRNFSRHVNARQWLLREKCFSLSIYKRSPKTYRYLRQHFTLPCEKTLKNVLDSIHIEPEISQVFLKILEKKTFNSLDKDKVAVVAFDEVFAEENLTFSNLLDLVNGFEDFGARGRTHKKADHVLVFKVKLLNTDTDLPIAHYPVHATCPSDMLALLLEDVCRALPSIGITVVASVSDQGSTNRGAIAALREKCDQGEFDNVYQVDGKLIVHLWDFPRLLKNLRNNLLPSNLYFEENKLAKWRHIIEFFKLDEGICKISRLKYAHLAPVGRNKMHVHLAAQIFSEQNFKGMKTFHTLSDGRLLSEAMNTAELLMTVDTLFDSVNGPSRRDKPKDGRCDVTPSSYYHFVGGMKTVLVQKLSAKVRGTNCEQADEKKMNEFVALLEVAINCQSVHSDATPGLLRAHDPADPPPRPFNKLTRQGPSLTCGTICTKVLEATGRCQVT</sequence>
<dbReference type="RefSeq" id="XP_052128298.1">
    <property type="nucleotide sequence ID" value="XM_052272338.1"/>
</dbReference>
<evidence type="ECO:0000259" key="1">
    <source>
        <dbReference type="Pfam" id="PF12017"/>
    </source>
</evidence>
<evidence type="ECO:0000259" key="2">
    <source>
        <dbReference type="Pfam" id="PF21787"/>
    </source>
</evidence>
<feature type="domain" description="THAP9-like helix-turn-helix" evidence="1">
    <location>
        <begin position="5"/>
        <end position="70"/>
    </location>
</feature>
<evidence type="ECO:0000313" key="5">
    <source>
        <dbReference type="RefSeq" id="XP_052128298.1"/>
    </source>
</evidence>
<feature type="domain" description="Transposable element P transposase-like RNase H" evidence="2">
    <location>
        <begin position="79"/>
        <end position="211"/>
    </location>
</feature>
<dbReference type="Proteomes" id="UP000504606">
    <property type="component" value="Unplaced"/>
</dbReference>
<organism evidence="4 5">
    <name type="scientific">Frankliniella occidentalis</name>
    <name type="common">Western flower thrips</name>
    <name type="synonym">Euthrips occidentalis</name>
    <dbReference type="NCBI Taxonomy" id="133901"/>
    <lineage>
        <taxon>Eukaryota</taxon>
        <taxon>Metazoa</taxon>
        <taxon>Ecdysozoa</taxon>
        <taxon>Arthropoda</taxon>
        <taxon>Hexapoda</taxon>
        <taxon>Insecta</taxon>
        <taxon>Pterygota</taxon>
        <taxon>Neoptera</taxon>
        <taxon>Paraneoptera</taxon>
        <taxon>Thysanoptera</taxon>
        <taxon>Terebrantia</taxon>
        <taxon>Thripoidea</taxon>
        <taxon>Thripidae</taxon>
        <taxon>Frankliniella</taxon>
    </lineage>
</organism>
<dbReference type="KEGG" id="foc:127750504"/>
<feature type="domain" description="Transposable element P transposase-like GTP-binding insertion" evidence="3">
    <location>
        <begin position="240"/>
        <end position="349"/>
    </location>
</feature>
<keyword evidence="4" id="KW-1185">Reference proteome</keyword>
<name>A0A9C6X350_FRAOC</name>
<dbReference type="Pfam" id="PF21787">
    <property type="entry name" value="TNP-like_RNaseH_N"/>
    <property type="match status" value="1"/>
</dbReference>
<evidence type="ECO:0000313" key="4">
    <source>
        <dbReference type="Proteomes" id="UP000504606"/>
    </source>
</evidence>
<dbReference type="GeneID" id="127750504"/>
<dbReference type="InterPro" id="IPR021896">
    <property type="entry name" value="THAP9-like_HTH"/>
</dbReference>
<dbReference type="OrthoDB" id="8192384at2759"/>
<dbReference type="AlphaFoldDB" id="A0A9C6X350"/>
<reference evidence="5" key="1">
    <citation type="submission" date="2025-08" db="UniProtKB">
        <authorList>
            <consortium name="RefSeq"/>
        </authorList>
    </citation>
    <scope>IDENTIFICATION</scope>
    <source>
        <tissue evidence="5">Whole organism</tissue>
    </source>
</reference>
<dbReference type="Pfam" id="PF21788">
    <property type="entry name" value="TNP-like_GBD"/>
    <property type="match status" value="1"/>
</dbReference>